<dbReference type="Pfam" id="PF09982">
    <property type="entry name" value="LpxR"/>
    <property type="match status" value="1"/>
</dbReference>
<accession>A0A849L579</accession>
<keyword evidence="2" id="KW-1185">Reference proteome</keyword>
<name>A0A849L579_9RHOB</name>
<dbReference type="InterPro" id="IPR018707">
    <property type="entry name" value="LpxR"/>
</dbReference>
<dbReference type="InterPro" id="IPR037107">
    <property type="entry name" value="Put_OMP_sf"/>
</dbReference>
<gene>
    <name evidence="1" type="ORF">HMH01_12600</name>
</gene>
<dbReference type="Gene3D" id="2.40.128.140">
    <property type="entry name" value="Outer membrane protein"/>
    <property type="match status" value="1"/>
</dbReference>
<organism evidence="1 2">
    <name type="scientific">Halovulum dunhuangense</name>
    <dbReference type="NCBI Taxonomy" id="1505036"/>
    <lineage>
        <taxon>Bacteria</taxon>
        <taxon>Pseudomonadati</taxon>
        <taxon>Pseudomonadota</taxon>
        <taxon>Alphaproteobacteria</taxon>
        <taxon>Rhodobacterales</taxon>
        <taxon>Paracoccaceae</taxon>
        <taxon>Halovulum</taxon>
    </lineage>
</organism>
<reference evidence="1 2" key="1">
    <citation type="submission" date="2020-05" db="EMBL/GenBank/DDBJ databases">
        <title>Gimesia benthica sp. nov., a novel planctomycete isolated from a deep-sea water sample of the Northwest Indian Ocean.</title>
        <authorList>
            <person name="Wang J."/>
            <person name="Ruan C."/>
            <person name="Song L."/>
            <person name="Zhu Y."/>
            <person name="Li A."/>
            <person name="Zheng X."/>
            <person name="Wang L."/>
            <person name="Lu Z."/>
            <person name="Huang Y."/>
            <person name="Du W."/>
            <person name="Zhou Y."/>
            <person name="Huang L."/>
            <person name="Dai X."/>
        </authorList>
    </citation>
    <scope>NUCLEOTIDE SEQUENCE [LARGE SCALE GENOMIC DNA]</scope>
    <source>
        <strain evidence="1 2">YYQ-30</strain>
    </source>
</reference>
<evidence type="ECO:0000313" key="2">
    <source>
        <dbReference type="Proteomes" id="UP000572377"/>
    </source>
</evidence>
<dbReference type="Proteomes" id="UP000572377">
    <property type="component" value="Unassembled WGS sequence"/>
</dbReference>
<dbReference type="AlphaFoldDB" id="A0A849L579"/>
<comment type="caution">
    <text evidence="1">The sequence shown here is derived from an EMBL/GenBank/DDBJ whole genome shotgun (WGS) entry which is preliminary data.</text>
</comment>
<sequence length="293" mass="30703">MLALAAGHAAAEPYRLERVTAVHVNDSVFQGLDRWRTGSAMLSVALARQGDAEAMPEFGDLLELRLSAEFVTPEFFLADGAGDRRYAGILSVGAHTHFRTRGLEATLGADLHVIGPQNRLHEVQDIIHVVSGGASAPPEDQMVPDSVWPTLAGELARPVALDEGQLVLQPFLGLQAGHETLARVGGDLYLGQAVDAGTFGREPVTGLPFRLSGAGGPGVWGSLGVDIAAVGSSALLGHGTGDEPRDTRTRVRAGLGYDVGRLTALAGVAWLGPEFEAQRSGQWTAAFALGLSF</sequence>
<proteinExistence type="predicted"/>
<dbReference type="EMBL" id="JABFBC010000002">
    <property type="protein sequence ID" value="NNU81277.1"/>
    <property type="molecule type" value="Genomic_DNA"/>
</dbReference>
<dbReference type="RefSeq" id="WP_171326079.1">
    <property type="nucleotide sequence ID" value="NZ_JABFBC010000002.1"/>
</dbReference>
<protein>
    <submittedName>
        <fullName evidence="1">DUF2219 family protein</fullName>
    </submittedName>
</protein>
<evidence type="ECO:0000313" key="1">
    <source>
        <dbReference type="EMBL" id="NNU81277.1"/>
    </source>
</evidence>